<dbReference type="SUPFAM" id="SSF50978">
    <property type="entry name" value="WD40 repeat-like"/>
    <property type="match status" value="1"/>
</dbReference>
<feature type="repeat" description="WD" evidence="3">
    <location>
        <begin position="411"/>
        <end position="444"/>
    </location>
</feature>
<dbReference type="PROSITE" id="PS50294">
    <property type="entry name" value="WD_REPEATS_REGION"/>
    <property type="match status" value="3"/>
</dbReference>
<sequence length="943" mass="103791">MMDSSTEGDQEEYFETSEAIPASPSSESESGGDENSRMAKTFVESQQVLLSKYEVWQSNTSSIYERRQRLFSQMGIRLGREDSNRAFVLYERIEQGSGAESNGDLDKQSGTSRHQYLISSDGQQKHPLVKDNKSDVSQEIANDMDHISYEERRSFFGRVGKTNTSNFIQDSSGAVAADIGNGFDLSMVGSSGHILPASSVGDGREIASKCGIGRSGSIQEGTVTNQSKVIQEDCEMAPDASEVLNSQGVVESVCRIRDRDSGKEFLVITSAKDGSSNGVKELQTGRELTLEEFQSSVGFSPIVQEAMKRERESNHGNGALDIQVDIDLGIEKKKNTWFKAIKDFVNASRDKGHHKTFSSARTGSLEKPGRRSSSESNDGHESPLQPAKRIKVYVHKKSTKDFAHLYLRQEIQAHEGVIWAMKFSPDGAFLASAGQDKVVRVWEVLDHDRSFRSPSSRMGNSFLTEGTKGVDDSLQCNNDLKGSVREGSNTITSSRWNNKPFLLSEKPKHSFFGHYEDVLDLSWSHSQFLLSSSMDKTVRLWNIVSGECSRIFAHNDYVTCIDFNPVDDGYFISGSLDAKVRLWSIKDRQVVDWVDICEMVTAACYLPNGLGAAIGSYKGTCHFYKTSENKLQFDKKFEVHRKRKKRSQGKKITGFQFIPSREDRTLITSGDSRIRVYDGDTVCSKYIGLRNSHSQIAASFSPNGMYVISASEDSRVCIWRYYDSSNSIQKQKSLSRSYEDFFVEDVSIAIPWPGFASQKQLKCKADPGSMRSTDTTPNVSSDGTPGFEGTGKSSVGGSGNVTSVPEDLGESVSTNSTRFFQHSVSNTGTVDSEAISKVVTSPMLESYLEDCCSVLSKVNQHDNQSSSHAHSLEAGGSATSLEDRLGSLSLDGNFSQDSKATCTMIEDGVDNKTSVVTEAMGMIIVTAGLGGEIQVYQNQIPPT</sequence>
<feature type="compositionally biased region" description="Polar residues" evidence="4">
    <location>
        <begin position="108"/>
        <end position="122"/>
    </location>
</feature>
<feature type="repeat" description="WD" evidence="3">
    <location>
        <begin position="511"/>
        <end position="551"/>
    </location>
</feature>
<feature type="compositionally biased region" description="Acidic residues" evidence="4">
    <location>
        <begin position="1"/>
        <end position="15"/>
    </location>
</feature>
<dbReference type="OMA" id="IWSITER"/>
<dbReference type="InterPro" id="IPR036322">
    <property type="entry name" value="WD40_repeat_dom_sf"/>
</dbReference>
<dbReference type="OrthoDB" id="408728at2759"/>
<feature type="compositionally biased region" description="Gly residues" evidence="4">
    <location>
        <begin position="786"/>
        <end position="799"/>
    </location>
</feature>
<proteinExistence type="predicted"/>
<keyword evidence="2" id="KW-0677">Repeat</keyword>
<dbReference type="AlphaFoldDB" id="A0A8T2VK17"/>
<evidence type="ECO:0000256" key="2">
    <source>
        <dbReference type="ARBA" id="ARBA00022737"/>
    </source>
</evidence>
<dbReference type="InterPro" id="IPR040324">
    <property type="entry name" value="WDR44/Dgr2"/>
</dbReference>
<keyword evidence="1 3" id="KW-0853">WD repeat</keyword>
<dbReference type="Proteomes" id="UP000825935">
    <property type="component" value="Chromosome 1"/>
</dbReference>
<dbReference type="InterPro" id="IPR020472">
    <property type="entry name" value="WD40_PAC1"/>
</dbReference>
<comment type="caution">
    <text evidence="5">The sequence shown here is derived from an EMBL/GenBank/DDBJ whole genome shotgun (WGS) entry which is preliminary data.</text>
</comment>
<dbReference type="InterPro" id="IPR001680">
    <property type="entry name" value="WD40_rpt"/>
</dbReference>
<evidence type="ECO:0000256" key="1">
    <source>
        <dbReference type="ARBA" id="ARBA00022574"/>
    </source>
</evidence>
<evidence type="ECO:0000313" key="6">
    <source>
        <dbReference type="Proteomes" id="UP000825935"/>
    </source>
</evidence>
<dbReference type="PANTHER" id="PTHR14221:SF0">
    <property type="entry name" value="WD REPEAT-CONTAINING PROTEIN 44"/>
    <property type="match status" value="1"/>
</dbReference>
<evidence type="ECO:0008006" key="7">
    <source>
        <dbReference type="Google" id="ProtNLM"/>
    </source>
</evidence>
<feature type="compositionally biased region" description="Basic and acidic residues" evidence="4">
    <location>
        <begin position="367"/>
        <end position="381"/>
    </location>
</feature>
<protein>
    <recommendedName>
        <fullName evidence="7">WD repeat-containing protein 44</fullName>
    </recommendedName>
</protein>
<dbReference type="Pfam" id="PF00400">
    <property type="entry name" value="WD40"/>
    <property type="match status" value="4"/>
</dbReference>
<feature type="region of interest" description="Disordered" evidence="4">
    <location>
        <begin position="97"/>
        <end position="129"/>
    </location>
</feature>
<feature type="compositionally biased region" description="Polar residues" evidence="4">
    <location>
        <begin position="770"/>
        <end position="783"/>
    </location>
</feature>
<feature type="repeat" description="WD" evidence="3">
    <location>
        <begin position="699"/>
        <end position="719"/>
    </location>
</feature>
<evidence type="ECO:0000256" key="4">
    <source>
        <dbReference type="SAM" id="MobiDB-lite"/>
    </source>
</evidence>
<dbReference type="InterPro" id="IPR019775">
    <property type="entry name" value="WD40_repeat_CS"/>
</dbReference>
<feature type="region of interest" description="Disordered" evidence="4">
    <location>
        <begin position="763"/>
        <end position="810"/>
    </location>
</feature>
<evidence type="ECO:0000256" key="3">
    <source>
        <dbReference type="PROSITE-ProRule" id="PRU00221"/>
    </source>
</evidence>
<evidence type="ECO:0000313" key="5">
    <source>
        <dbReference type="EMBL" id="KAH7447600.1"/>
    </source>
</evidence>
<feature type="region of interest" description="Disordered" evidence="4">
    <location>
        <begin position="352"/>
        <end position="389"/>
    </location>
</feature>
<name>A0A8T2VK17_CERRI</name>
<feature type="region of interest" description="Disordered" evidence="4">
    <location>
        <begin position="1"/>
        <end position="39"/>
    </location>
</feature>
<dbReference type="PROSITE" id="PS00678">
    <property type="entry name" value="WD_REPEATS_1"/>
    <property type="match status" value="2"/>
</dbReference>
<dbReference type="PRINTS" id="PR00320">
    <property type="entry name" value="GPROTEINBRPT"/>
</dbReference>
<keyword evidence="6" id="KW-1185">Reference proteome</keyword>
<feature type="compositionally biased region" description="Low complexity" evidence="4">
    <location>
        <begin position="16"/>
        <end position="29"/>
    </location>
</feature>
<dbReference type="Gene3D" id="2.130.10.10">
    <property type="entry name" value="YVTN repeat-like/Quinoprotein amine dehydrogenase"/>
    <property type="match status" value="1"/>
</dbReference>
<feature type="repeat" description="WD" evidence="3">
    <location>
        <begin position="551"/>
        <end position="593"/>
    </location>
</feature>
<dbReference type="SMART" id="SM00320">
    <property type="entry name" value="WD40"/>
    <property type="match status" value="6"/>
</dbReference>
<dbReference type="InterPro" id="IPR015943">
    <property type="entry name" value="WD40/YVTN_repeat-like_dom_sf"/>
</dbReference>
<organism evidence="5 6">
    <name type="scientific">Ceratopteris richardii</name>
    <name type="common">Triangle waterfern</name>
    <dbReference type="NCBI Taxonomy" id="49495"/>
    <lineage>
        <taxon>Eukaryota</taxon>
        <taxon>Viridiplantae</taxon>
        <taxon>Streptophyta</taxon>
        <taxon>Embryophyta</taxon>
        <taxon>Tracheophyta</taxon>
        <taxon>Polypodiopsida</taxon>
        <taxon>Polypodiidae</taxon>
        <taxon>Polypodiales</taxon>
        <taxon>Pteridineae</taxon>
        <taxon>Pteridaceae</taxon>
        <taxon>Parkerioideae</taxon>
        <taxon>Ceratopteris</taxon>
    </lineage>
</organism>
<gene>
    <name evidence="5" type="ORF">KP509_01G113100</name>
</gene>
<reference evidence="5" key="1">
    <citation type="submission" date="2021-08" db="EMBL/GenBank/DDBJ databases">
        <title>WGS assembly of Ceratopteris richardii.</title>
        <authorList>
            <person name="Marchant D.B."/>
            <person name="Chen G."/>
            <person name="Jenkins J."/>
            <person name="Shu S."/>
            <person name="Leebens-Mack J."/>
            <person name="Grimwood J."/>
            <person name="Schmutz J."/>
            <person name="Soltis P."/>
            <person name="Soltis D."/>
            <person name="Chen Z.-H."/>
        </authorList>
    </citation>
    <scope>NUCLEOTIDE SEQUENCE</scope>
    <source>
        <strain evidence="5">Whitten #5841</strain>
        <tissue evidence="5">Leaf</tissue>
    </source>
</reference>
<dbReference type="PANTHER" id="PTHR14221">
    <property type="entry name" value="WD REPEAT DOMAIN 44"/>
    <property type="match status" value="1"/>
</dbReference>
<dbReference type="PROSITE" id="PS50082">
    <property type="entry name" value="WD_REPEATS_2"/>
    <property type="match status" value="4"/>
</dbReference>
<dbReference type="EMBL" id="CM035406">
    <property type="protein sequence ID" value="KAH7447600.1"/>
    <property type="molecule type" value="Genomic_DNA"/>
</dbReference>
<accession>A0A8T2VK17</accession>
<dbReference type="CDD" id="cd00200">
    <property type="entry name" value="WD40"/>
    <property type="match status" value="1"/>
</dbReference>